<name>A0A1G2L4Z3_9BACT</name>
<reference evidence="1 2" key="1">
    <citation type="journal article" date="2016" name="Nat. Commun.">
        <title>Thousands of microbial genomes shed light on interconnected biogeochemical processes in an aquifer system.</title>
        <authorList>
            <person name="Anantharaman K."/>
            <person name="Brown C.T."/>
            <person name="Hug L.A."/>
            <person name="Sharon I."/>
            <person name="Castelle C.J."/>
            <person name="Probst A.J."/>
            <person name="Thomas B.C."/>
            <person name="Singh A."/>
            <person name="Wilkins M.J."/>
            <person name="Karaoz U."/>
            <person name="Brodie E.L."/>
            <person name="Williams K.H."/>
            <person name="Hubbard S.S."/>
            <person name="Banfield J.F."/>
        </authorList>
    </citation>
    <scope>NUCLEOTIDE SEQUENCE [LARGE SCALE GENOMIC DNA]</scope>
</reference>
<evidence type="ECO:0000313" key="1">
    <source>
        <dbReference type="EMBL" id="OHA05809.1"/>
    </source>
</evidence>
<gene>
    <name evidence="1" type="ORF">A2934_04415</name>
</gene>
<dbReference type="Proteomes" id="UP000177982">
    <property type="component" value="Unassembled WGS sequence"/>
</dbReference>
<proteinExistence type="predicted"/>
<accession>A0A1G2L4Z3</accession>
<dbReference type="EMBL" id="MHQO01000043">
    <property type="protein sequence ID" value="OHA05809.1"/>
    <property type="molecule type" value="Genomic_DNA"/>
</dbReference>
<sequence>MTKKTSQKLINKVASKKVLKQNEEAIKSYDYYKETTDLIERTDIALGRKPAFKAATGSTLNFEIDQYGVASTTAQKI</sequence>
<organism evidence="1 2">
    <name type="scientific">Candidatus Sungbacteria bacterium RIFCSPLOWO2_01_FULL_47_10</name>
    <dbReference type="NCBI Taxonomy" id="1802276"/>
    <lineage>
        <taxon>Bacteria</taxon>
        <taxon>Candidatus Sungiibacteriota</taxon>
    </lineage>
</organism>
<evidence type="ECO:0000313" key="2">
    <source>
        <dbReference type="Proteomes" id="UP000177982"/>
    </source>
</evidence>
<protein>
    <submittedName>
        <fullName evidence="1">Uncharacterized protein</fullName>
    </submittedName>
</protein>
<dbReference type="AlphaFoldDB" id="A0A1G2L4Z3"/>
<comment type="caution">
    <text evidence="1">The sequence shown here is derived from an EMBL/GenBank/DDBJ whole genome shotgun (WGS) entry which is preliminary data.</text>
</comment>